<dbReference type="InterPro" id="IPR000719">
    <property type="entry name" value="Prot_kinase_dom"/>
</dbReference>
<keyword evidence="5" id="KW-1185">Reference proteome</keyword>
<gene>
    <name evidence="4" type="ORF">BLNAU_9663</name>
</gene>
<dbReference type="InterPro" id="IPR011009">
    <property type="entry name" value="Kinase-like_dom_sf"/>
</dbReference>
<evidence type="ECO:0000313" key="4">
    <source>
        <dbReference type="EMBL" id="KAK2955435.1"/>
    </source>
</evidence>
<feature type="compositionally biased region" description="Basic and acidic residues" evidence="1">
    <location>
        <begin position="63"/>
        <end position="75"/>
    </location>
</feature>
<organism evidence="4 5">
    <name type="scientific">Blattamonas nauphoetae</name>
    <dbReference type="NCBI Taxonomy" id="2049346"/>
    <lineage>
        <taxon>Eukaryota</taxon>
        <taxon>Metamonada</taxon>
        <taxon>Preaxostyla</taxon>
        <taxon>Oxymonadida</taxon>
        <taxon>Blattamonas</taxon>
    </lineage>
</organism>
<accession>A0ABQ9XVD7</accession>
<keyword evidence="2" id="KW-0472">Membrane</keyword>
<evidence type="ECO:0000256" key="1">
    <source>
        <dbReference type="SAM" id="MobiDB-lite"/>
    </source>
</evidence>
<name>A0ABQ9XVD7_9EUKA</name>
<dbReference type="PANTHER" id="PTHR23257:SF963">
    <property type="entry name" value="AT08303P"/>
    <property type="match status" value="1"/>
</dbReference>
<dbReference type="InterPro" id="IPR001245">
    <property type="entry name" value="Ser-Thr/Tyr_kinase_cat_dom"/>
</dbReference>
<dbReference type="InterPro" id="IPR050167">
    <property type="entry name" value="Ser_Thr_protein_kinase"/>
</dbReference>
<protein>
    <recommendedName>
        <fullName evidence="3">Protein kinase domain-containing protein</fullName>
    </recommendedName>
</protein>
<evidence type="ECO:0000259" key="3">
    <source>
        <dbReference type="PROSITE" id="PS50011"/>
    </source>
</evidence>
<feature type="region of interest" description="Disordered" evidence="1">
    <location>
        <begin position="50"/>
        <end position="75"/>
    </location>
</feature>
<dbReference type="InterPro" id="IPR011050">
    <property type="entry name" value="Pectin_lyase_fold/virulence"/>
</dbReference>
<dbReference type="PROSITE" id="PS50011">
    <property type="entry name" value="PROTEIN_KINASE_DOM"/>
    <property type="match status" value="1"/>
</dbReference>
<sequence>MEEDCHKPKILRLVDDVVVSSSIEIRSEEMSLIGSNSRFLSQRDIEPSSTASLWSRNQASQKTEQKPTPKVKNDGHSASRFMFDVLNSTFSVSGVHAILTSERCGLCSVVGSTVRFSSSSITSAGDSSPFVIRISEKGGMTFESTIVLSSVTHQSESNNLPPFVCLGDPHASLTSSTSPQLSDLSVTNSDAITIVGTELSLESKHLIGGTAPLFSFGLTEQSSSLAASGYDMQIETSLLESSLVNVSSSSPFTPTKQLFGSEVVQLVVGCSVVGSTNHDSGTGMMSANLGGTLGCLNTSFSWCIRQSNAVKDFQNKNYTQGSRLNNVTSDVTSVTFTLCTFSEMTVAAGVSKGGGAIFLWHTLSSLTVRTCFFHKCTCTADNDDGGAINFRCNDSKRRPFTLSLSSFTECVAKDCGGSLFVHEASSISIDRSFFELSAALRFGSVYVDSSVITISNCTFVECFAYETSGALFILDVVTLSLSFSQFRESSSFYDPNGKDVYFYENRSAQIASDMFSFCDSTSGAPNVYFQPDSHSDSKHIPQISQRHSVVSVDVLFVEGEATVTVETDEAIKGTMGVLLDGSNVPRLVHVVFGDPSKESRFGTAVVSSGAKGILPNADYSHRKSSITSNSFPPPTVHSAESALKDWNTTEIVVNGVQLEEGSYWMLVEKEKMKWNITLTRTDSTTLNGTAPLHPSTAEDRLEWATEYEITKVMWLPKDGQTAKDVTLSKRIAFTTPGEPPRIEGADCSLDEDKQKSALVTLTGVKLGEGKNFNLTVQKMVGSTPSGDDIVLYGTFSGNSFSTEHTHSVEIFGISNPPLLFQTTYLITKFDVDGSISAVDTDVTFFVPAEPARLTFLDASLQYSTDEKNATISLSGIGMKGDYNVTLSVNSSSTDNVTLKVTFDADGNGVVPAVLFDSSDPPIVDLSYNTRYEVVDVAKESTPIWFENDLVFTTIPAPSRLLSINLGECAIGMDFVELSFDSIALPSEKTFTLTLESVHYDATTPHQKVIIHETDGSGKLKRHRAQLYPFETEAEKKKGQLEYGTEYKVVSIAKGSTSVHFEDDRTRIHTPMEPARIEKCTHRTLNSDRTELELSLEGRKLRANLGFLNLTTDPGSWTSIGGIEADDETHCSVRFLTAESEDSTHVEFGKEYTLKTVSADESTFVVNNGITIVVPLPPKIIKMEFSFSNSLHTGCFLTLIGTDLIVGNSLKITLNNSLSFIATVISPTEARSLELQIGWPSTLQHNTKYTIISIEAMNKDDGETLFDSAVSDTTGSHVHPFVISVDSDVSSESSLFCGDVDRPCSSIEDGWKIVNGVEIASFSISIICNTTQTEQVRILSHHRVVIESGPSTKPELFVSPSSELEGEGMVDVSGGRLWIHQVDVVLSDSPLLIFIRMVGGHLTIETCSLVGPKGTPISNIDSTADLCEWETSVINLVNSTTTITSTQMTRLPQGAINMKGGNLTIQGSIFANNAPHSSTFPSLRHNIRCSEGGEIEIGSLNGGDGKTDHPHLWLSHQDCVLSGDDVNTNAQFFIPTLSSSSTSKLNTKKTGFEVTIEGTTLIPCSLFLEVFEKKKDGNEGQKVQIPLSEDSTESFNETNIKMSLHLSSMSEFNKGLEWRGRLIFGLNETTASFVIQKDAAERRSQAVIENMKWWIPLLVSLVCLLVLIIVVVFICWCQRKRNIQKQGKGTILKQLEEEDEAARLEMEQKMEETIPDKSVDSLICVKETQLPTHNSDPTSTLAPIQSHFVEVLGESGEVGVFNWTKADTLFDVLHQPEKKRVIDKKELGRKIVKGLIRILGDHPTSEISTRFSPHWVLVNKNMVQLRLATIPEGQQEGEQEIPNDTQHKKEGELADSFFGGRLSAVKSRTVEGQRWRAPELCRPLGEKIDVESALVFSLGLVLWEVWTGEVPWKEMDEANAGRQNEGGVQPNLKLVVDAEIRELITKCLSFDPKDRPSLKEVLSGLGGTESVAPERAAILPKASDPLDIHS</sequence>
<feature type="domain" description="Protein kinase" evidence="3">
    <location>
        <begin position="1632"/>
        <end position="1970"/>
    </location>
</feature>
<dbReference type="Proteomes" id="UP001281761">
    <property type="component" value="Unassembled WGS sequence"/>
</dbReference>
<dbReference type="Gene3D" id="1.10.510.10">
    <property type="entry name" value="Transferase(Phosphotransferase) domain 1"/>
    <property type="match status" value="1"/>
</dbReference>
<dbReference type="EMBL" id="JARBJD010000067">
    <property type="protein sequence ID" value="KAK2955435.1"/>
    <property type="molecule type" value="Genomic_DNA"/>
</dbReference>
<reference evidence="4 5" key="1">
    <citation type="journal article" date="2022" name="bioRxiv">
        <title>Genomics of Preaxostyla Flagellates Illuminates Evolutionary Transitions and the Path Towards Mitochondrial Loss.</title>
        <authorList>
            <person name="Novak L.V.F."/>
            <person name="Treitli S.C."/>
            <person name="Pyrih J."/>
            <person name="Halakuc P."/>
            <person name="Pipaliya S.V."/>
            <person name="Vacek V."/>
            <person name="Brzon O."/>
            <person name="Soukal P."/>
            <person name="Eme L."/>
            <person name="Dacks J.B."/>
            <person name="Karnkowska A."/>
            <person name="Elias M."/>
            <person name="Hampl V."/>
        </authorList>
    </citation>
    <scope>NUCLEOTIDE SEQUENCE [LARGE SCALE GENOMIC DNA]</scope>
    <source>
        <strain evidence="4">NAU3</strain>
        <tissue evidence="4">Gut</tissue>
    </source>
</reference>
<comment type="caution">
    <text evidence="4">The sequence shown here is derived from an EMBL/GenBank/DDBJ whole genome shotgun (WGS) entry which is preliminary data.</text>
</comment>
<evidence type="ECO:0000313" key="5">
    <source>
        <dbReference type="Proteomes" id="UP001281761"/>
    </source>
</evidence>
<feature type="compositionally biased region" description="Polar residues" evidence="1">
    <location>
        <begin position="50"/>
        <end position="62"/>
    </location>
</feature>
<proteinExistence type="predicted"/>
<evidence type="ECO:0000256" key="2">
    <source>
        <dbReference type="SAM" id="Phobius"/>
    </source>
</evidence>
<keyword evidence="2" id="KW-0812">Transmembrane</keyword>
<dbReference type="SUPFAM" id="SSF56112">
    <property type="entry name" value="Protein kinase-like (PK-like)"/>
    <property type="match status" value="1"/>
</dbReference>
<dbReference type="Pfam" id="PF07714">
    <property type="entry name" value="PK_Tyr_Ser-Thr"/>
    <property type="match status" value="1"/>
</dbReference>
<dbReference type="SUPFAM" id="SSF51126">
    <property type="entry name" value="Pectin lyase-like"/>
    <property type="match status" value="1"/>
</dbReference>
<feature type="transmembrane region" description="Helical" evidence="2">
    <location>
        <begin position="1652"/>
        <end position="1675"/>
    </location>
</feature>
<keyword evidence="2" id="KW-1133">Transmembrane helix</keyword>
<dbReference type="PANTHER" id="PTHR23257">
    <property type="entry name" value="SERINE-THREONINE PROTEIN KINASE"/>
    <property type="match status" value="1"/>
</dbReference>